<dbReference type="RefSeq" id="WP_084573935.1">
    <property type="nucleotide sequence ID" value="NZ_CP155572.1"/>
</dbReference>
<keyword evidence="4" id="KW-1185">Reference proteome</keyword>
<dbReference type="EMBL" id="FWXI01000002">
    <property type="protein sequence ID" value="SMC37380.1"/>
    <property type="molecule type" value="Genomic_DNA"/>
</dbReference>
<dbReference type="PROSITE" id="PS51085">
    <property type="entry name" value="2FE2S_FER_2"/>
    <property type="match status" value="1"/>
</dbReference>
<dbReference type="InterPro" id="IPR036010">
    <property type="entry name" value="2Fe-2S_ferredoxin-like_sf"/>
</dbReference>
<dbReference type="GO" id="GO:0051536">
    <property type="term" value="F:iron-sulfur cluster binding"/>
    <property type="evidence" value="ECO:0007669"/>
    <property type="project" value="InterPro"/>
</dbReference>
<feature type="domain" description="2Fe-2S ferredoxin-type" evidence="1">
    <location>
        <begin position="3"/>
        <end position="83"/>
    </location>
</feature>
<dbReference type="OrthoDB" id="9803192at2"/>
<dbReference type="SUPFAM" id="SSF54292">
    <property type="entry name" value="2Fe-2S ferredoxin-like"/>
    <property type="match status" value="1"/>
</dbReference>
<evidence type="ECO:0000259" key="1">
    <source>
        <dbReference type="PROSITE" id="PS51085"/>
    </source>
</evidence>
<dbReference type="SUPFAM" id="SSF46548">
    <property type="entry name" value="alpha-helical ferredoxin"/>
    <property type="match status" value="1"/>
</dbReference>
<proteinExistence type="predicted"/>
<evidence type="ECO:0000259" key="2">
    <source>
        <dbReference type="PROSITE" id="PS51379"/>
    </source>
</evidence>
<dbReference type="CDD" id="cd00207">
    <property type="entry name" value="fer2"/>
    <property type="match status" value="1"/>
</dbReference>
<sequence>MEELVEIEVDGRSLAVSKSTIVLQALRDHGIDIPALCYYPSLEAYGSCGLCMVEIWSTDIWNPRHACLLEVEDGLQIKTATPRLQRLRSWAAQILLHGRPFHNSEVEDLLLKLVQDEVADGQEKENWAESIKNLSGSTTEGCILCGLCIRMCRKVGKNRLTFLGRGKNLRIGLVPGEGNKASCGNCCACRNICPMGFISSDAEHAFKARLYKE</sequence>
<dbReference type="Gene3D" id="3.30.70.20">
    <property type="match status" value="1"/>
</dbReference>
<dbReference type="InterPro" id="IPR001041">
    <property type="entry name" value="2Fe-2S_ferredoxin-type"/>
</dbReference>
<dbReference type="Gene3D" id="3.10.20.740">
    <property type="match status" value="1"/>
</dbReference>
<feature type="domain" description="4Fe-4S ferredoxin-type" evidence="2">
    <location>
        <begin position="174"/>
        <end position="203"/>
    </location>
</feature>
<evidence type="ECO:0000313" key="4">
    <source>
        <dbReference type="Proteomes" id="UP000192738"/>
    </source>
</evidence>
<name>A0A1W1YMB6_9FIRM</name>
<reference evidence="3 4" key="1">
    <citation type="submission" date="2017-04" db="EMBL/GenBank/DDBJ databases">
        <authorList>
            <person name="Afonso C.L."/>
            <person name="Miller P.J."/>
            <person name="Scott M.A."/>
            <person name="Spackman E."/>
            <person name="Goraichik I."/>
            <person name="Dimitrov K.M."/>
            <person name="Suarez D.L."/>
            <person name="Swayne D.E."/>
        </authorList>
    </citation>
    <scope>NUCLEOTIDE SEQUENCE [LARGE SCALE GENOMIC DNA]</scope>
    <source>
        <strain evidence="3 4">DSM 5090</strain>
    </source>
</reference>
<dbReference type="InterPro" id="IPR017896">
    <property type="entry name" value="4Fe4S_Fe-S-bd"/>
</dbReference>
<organism evidence="3 4">
    <name type="scientific">Sporomusa malonica</name>
    <dbReference type="NCBI Taxonomy" id="112901"/>
    <lineage>
        <taxon>Bacteria</taxon>
        <taxon>Bacillati</taxon>
        <taxon>Bacillota</taxon>
        <taxon>Negativicutes</taxon>
        <taxon>Selenomonadales</taxon>
        <taxon>Sporomusaceae</taxon>
        <taxon>Sporomusa</taxon>
    </lineage>
</organism>
<protein>
    <submittedName>
        <fullName evidence="3">2Fe-2S iron-sulfur cluster binding domain-containing protein</fullName>
    </submittedName>
</protein>
<dbReference type="PROSITE" id="PS51379">
    <property type="entry name" value="4FE4S_FER_2"/>
    <property type="match status" value="1"/>
</dbReference>
<gene>
    <name evidence="3" type="ORF">SAMN04488500_10210</name>
</gene>
<dbReference type="Proteomes" id="UP000192738">
    <property type="component" value="Unassembled WGS sequence"/>
</dbReference>
<evidence type="ECO:0000313" key="3">
    <source>
        <dbReference type="EMBL" id="SMC37380.1"/>
    </source>
</evidence>
<dbReference type="AlphaFoldDB" id="A0A1W1YMB6"/>
<accession>A0A1W1YMB6</accession>
<dbReference type="STRING" id="112901.SAMN04488500_10210"/>
<dbReference type="Pfam" id="PF13510">
    <property type="entry name" value="Fer2_4"/>
    <property type="match status" value="1"/>
</dbReference>